<evidence type="ECO:0000313" key="2">
    <source>
        <dbReference type="EMBL" id="MEA9356021.1"/>
    </source>
</evidence>
<evidence type="ECO:0000256" key="1">
    <source>
        <dbReference type="SAM" id="SignalP"/>
    </source>
</evidence>
<dbReference type="EMBL" id="JAYGJQ010000001">
    <property type="protein sequence ID" value="MEA9356021.1"/>
    <property type="molecule type" value="Genomic_DNA"/>
</dbReference>
<organism evidence="2 3">
    <name type="scientific">Bacteriovorax antarcticus</name>
    <dbReference type="NCBI Taxonomy" id="3088717"/>
    <lineage>
        <taxon>Bacteria</taxon>
        <taxon>Pseudomonadati</taxon>
        <taxon>Bdellovibrionota</taxon>
        <taxon>Bacteriovoracia</taxon>
        <taxon>Bacteriovoracales</taxon>
        <taxon>Bacteriovoracaceae</taxon>
        <taxon>Bacteriovorax</taxon>
    </lineage>
</organism>
<feature type="signal peptide" evidence="1">
    <location>
        <begin position="1"/>
        <end position="20"/>
    </location>
</feature>
<comment type="caution">
    <text evidence="2">The sequence shown here is derived from an EMBL/GenBank/DDBJ whole genome shotgun (WGS) entry which is preliminary data.</text>
</comment>
<gene>
    <name evidence="2" type="ORF">SHI21_07410</name>
</gene>
<proteinExistence type="predicted"/>
<keyword evidence="3" id="KW-1185">Reference proteome</keyword>
<reference evidence="2 3" key="1">
    <citation type="submission" date="2023-11" db="EMBL/GenBank/DDBJ databases">
        <title>A Novel Polar Bacteriovorax (B. antarcticus) Isolated from the Biocrust in Antarctica.</title>
        <authorList>
            <person name="Mun W."/>
            <person name="Choi S.Y."/>
            <person name="Mitchell R.J."/>
        </authorList>
    </citation>
    <scope>NUCLEOTIDE SEQUENCE [LARGE SCALE GENOMIC DNA]</scope>
    <source>
        <strain evidence="2 3">PP10</strain>
    </source>
</reference>
<dbReference type="RefSeq" id="WP_323575674.1">
    <property type="nucleotide sequence ID" value="NZ_JAYGJQ010000001.1"/>
</dbReference>
<keyword evidence="1" id="KW-0732">Signal</keyword>
<dbReference type="InterPro" id="IPR036770">
    <property type="entry name" value="Ankyrin_rpt-contain_sf"/>
</dbReference>
<evidence type="ECO:0008006" key="4">
    <source>
        <dbReference type="Google" id="ProtNLM"/>
    </source>
</evidence>
<dbReference type="SUPFAM" id="SSF48403">
    <property type="entry name" value="Ankyrin repeat"/>
    <property type="match status" value="1"/>
</dbReference>
<evidence type="ECO:0000313" key="3">
    <source>
        <dbReference type="Proteomes" id="UP001302274"/>
    </source>
</evidence>
<sequence>MNKYVLFAILASFLTLNSHAVESNKPSKGSGGGWRESYGGDGSIMEFKHLAKEVSYVLNDKKFQNNFGLQISSLKEIINSSFVECGTNLILDGAPKDAINHPNETPQRITIDCNKWNSGLSTAQKYRLAIHEYLPLAKVDDSSYAYSEEMFTFFTRYKYSSNFNMNEMIATITNCNLQNFRRLSDLGGNLFLVTPRGINFLQIAAAFSCDTILQDLIETGLEYVVNDDLGPPFGHYALIEDALEEHSPTTYEKVFNTLKILTNKWPSLVKLGFKDLVWMDSNAYDLDSKCFEGSTIMHLLATRKYFTASDLDFINRLATLGFSLDQKNTCEQTPRSLFEANGIHI</sequence>
<feature type="chain" id="PRO_5045804970" description="Ankyrin repeat domain-containing protein" evidence="1">
    <location>
        <begin position="21"/>
        <end position="345"/>
    </location>
</feature>
<accession>A0ABU5VSI5</accession>
<protein>
    <recommendedName>
        <fullName evidence="4">Ankyrin repeat domain-containing protein</fullName>
    </recommendedName>
</protein>
<dbReference type="Proteomes" id="UP001302274">
    <property type="component" value="Unassembled WGS sequence"/>
</dbReference>
<dbReference type="Gene3D" id="1.25.40.20">
    <property type="entry name" value="Ankyrin repeat-containing domain"/>
    <property type="match status" value="1"/>
</dbReference>
<name>A0ABU5VSI5_9BACT</name>